<feature type="transmembrane region" description="Helical" evidence="17">
    <location>
        <begin position="190"/>
        <end position="216"/>
    </location>
</feature>
<gene>
    <name evidence="19" type="ORF">CLV41_12228</name>
</gene>
<evidence type="ECO:0000256" key="3">
    <source>
        <dbReference type="ARBA" id="ARBA00022448"/>
    </source>
</evidence>
<evidence type="ECO:0000256" key="13">
    <source>
        <dbReference type="ARBA" id="ARBA00023136"/>
    </source>
</evidence>
<evidence type="ECO:0000256" key="11">
    <source>
        <dbReference type="ARBA" id="ARBA00023004"/>
    </source>
</evidence>
<feature type="transmembrane region" description="Helical" evidence="17">
    <location>
        <begin position="86"/>
        <end position="107"/>
    </location>
</feature>
<protein>
    <recommendedName>
        <fullName evidence="2">nitrate reductase (quinone)</fullName>
        <ecNumber evidence="2">1.7.5.1</ecNumber>
    </recommendedName>
</protein>
<feature type="transmembrane region" description="Helical" evidence="17">
    <location>
        <begin position="45"/>
        <end position="66"/>
    </location>
</feature>
<dbReference type="OrthoDB" id="9788113at2"/>
<evidence type="ECO:0000256" key="1">
    <source>
        <dbReference type="ARBA" id="ARBA00004651"/>
    </source>
</evidence>
<feature type="transmembrane region" description="Helical" evidence="17">
    <location>
        <begin position="127"/>
        <end position="149"/>
    </location>
</feature>
<evidence type="ECO:0000256" key="9">
    <source>
        <dbReference type="ARBA" id="ARBA00022989"/>
    </source>
</evidence>
<keyword evidence="13 17" id="KW-0472">Membrane</keyword>
<dbReference type="PANTHER" id="PTHR30598:SF3">
    <property type="entry name" value="RESPIRATORY NITRATE REDUCTASE 1 GAMMA CHAIN"/>
    <property type="match status" value="1"/>
</dbReference>
<feature type="transmembrane region" description="Helical" evidence="17">
    <location>
        <begin position="6"/>
        <end position="25"/>
    </location>
</feature>
<proteinExistence type="predicted"/>
<dbReference type="FunFam" id="1.20.950.20:FF:000001">
    <property type="entry name" value="Respiratory nitrate reductase subunit gamma"/>
    <property type="match status" value="1"/>
</dbReference>
<evidence type="ECO:0000256" key="5">
    <source>
        <dbReference type="ARBA" id="ARBA00022617"/>
    </source>
</evidence>
<evidence type="ECO:0000256" key="12">
    <source>
        <dbReference type="ARBA" id="ARBA00023063"/>
    </source>
</evidence>
<comment type="catalytic activity">
    <reaction evidence="14">
        <text>nitrate + a quinol = a quinone + nitrite + H2O</text>
        <dbReference type="Rhea" id="RHEA:56144"/>
        <dbReference type="ChEBI" id="CHEBI:15377"/>
        <dbReference type="ChEBI" id="CHEBI:16301"/>
        <dbReference type="ChEBI" id="CHEBI:17632"/>
        <dbReference type="ChEBI" id="CHEBI:24646"/>
        <dbReference type="ChEBI" id="CHEBI:132124"/>
        <dbReference type="EC" id="1.7.5.1"/>
    </reaction>
</comment>
<dbReference type="Proteomes" id="UP000236959">
    <property type="component" value="Unassembled WGS sequence"/>
</dbReference>
<feature type="domain" description="NarG-like" evidence="18">
    <location>
        <begin position="2"/>
        <end position="227"/>
    </location>
</feature>
<keyword evidence="8" id="KW-0249">Electron transport</keyword>
<keyword evidence="10" id="KW-0560">Oxidoreductase</keyword>
<evidence type="ECO:0000313" key="20">
    <source>
        <dbReference type="Proteomes" id="UP000236959"/>
    </source>
</evidence>
<evidence type="ECO:0000256" key="15">
    <source>
        <dbReference type="ARBA" id="ARBA00063882"/>
    </source>
</evidence>
<accession>A0A2S3UJ71</accession>
<comment type="caution">
    <text evidence="19">The sequence shown here is derived from an EMBL/GenBank/DDBJ whole genome shotgun (WGS) entry which is preliminary data.</text>
</comment>
<evidence type="ECO:0000256" key="10">
    <source>
        <dbReference type="ARBA" id="ARBA00023002"/>
    </source>
</evidence>
<evidence type="ECO:0000256" key="7">
    <source>
        <dbReference type="ARBA" id="ARBA00022723"/>
    </source>
</evidence>
<dbReference type="Pfam" id="PF02665">
    <property type="entry name" value="Nitrate_red_gam"/>
    <property type="match status" value="1"/>
</dbReference>
<dbReference type="PANTHER" id="PTHR30598">
    <property type="entry name" value="NITRATE REDUCTASE PRIVATE CHAPERONE, REDOX ENZYME MATURATION PROTEIN REMP FAMILY"/>
    <property type="match status" value="1"/>
</dbReference>
<keyword evidence="9 17" id="KW-1133">Transmembrane helix</keyword>
<dbReference type="GO" id="GO:0005886">
    <property type="term" value="C:plasma membrane"/>
    <property type="evidence" value="ECO:0007669"/>
    <property type="project" value="UniProtKB-SubCell"/>
</dbReference>
<dbReference type="GO" id="GO:0042128">
    <property type="term" value="P:nitrate assimilation"/>
    <property type="evidence" value="ECO:0007669"/>
    <property type="project" value="UniProtKB-KW"/>
</dbReference>
<keyword evidence="7" id="KW-0479">Metal-binding</keyword>
<feature type="binding site" description="axial binding residue" evidence="16">
    <location>
        <position position="53"/>
    </location>
    <ligand>
        <name>heme b</name>
        <dbReference type="ChEBI" id="CHEBI:60344"/>
        <label>1</label>
    </ligand>
    <ligandPart>
        <name>Fe</name>
        <dbReference type="ChEBI" id="CHEBI:18248"/>
    </ligandPart>
</feature>
<dbReference type="GO" id="GO:0019645">
    <property type="term" value="P:anaerobic electron transport chain"/>
    <property type="evidence" value="ECO:0007669"/>
    <property type="project" value="TreeGrafter"/>
</dbReference>
<evidence type="ECO:0000256" key="4">
    <source>
        <dbReference type="ARBA" id="ARBA00022475"/>
    </source>
</evidence>
<dbReference type="InterPro" id="IPR003816">
    <property type="entry name" value="Nitrate_red_gam"/>
</dbReference>
<evidence type="ECO:0000256" key="8">
    <source>
        <dbReference type="ARBA" id="ARBA00022982"/>
    </source>
</evidence>
<organism evidence="19 20">
    <name type="scientific">Roseibium marinum</name>
    <dbReference type="NCBI Taxonomy" id="281252"/>
    <lineage>
        <taxon>Bacteria</taxon>
        <taxon>Pseudomonadati</taxon>
        <taxon>Pseudomonadota</taxon>
        <taxon>Alphaproteobacteria</taxon>
        <taxon>Hyphomicrobiales</taxon>
        <taxon>Stappiaceae</taxon>
        <taxon>Roseibium</taxon>
    </lineage>
</organism>
<dbReference type="RefSeq" id="WP_103225621.1">
    <property type="nucleotide sequence ID" value="NZ_PPCN01000022.1"/>
</dbReference>
<keyword evidence="3" id="KW-0813">Transport</keyword>
<comment type="subcellular location">
    <subcellularLocation>
        <location evidence="1">Cell membrane</location>
        <topology evidence="1">Multi-pass membrane protein</topology>
    </subcellularLocation>
</comment>
<sequence>MHTFIFGIYPYIALSVLVIGSIVRYERDPFTWKTESSQLLRNKRLIVGSILFHIGVLTIFFGHVVGLLTPIPLLEALRIGHEFKQILAIVVGGAGAVSALIGGFILLHRRLTDPRIRKTSSTMDIAILLLLLFQLVLGTLSIFVSLQHIDGSEMIKFMMWAQGIFTLDPNAASYTVGTSWIFELHILTGLTIFVLFPFTRLVHIFSGIFVPLRYLFLRRGYQIVRSRRQTALAQRSSSTQSPAE</sequence>
<evidence type="ECO:0000256" key="16">
    <source>
        <dbReference type="PIRSR" id="PIRSR603816-1"/>
    </source>
</evidence>
<name>A0A2S3UJ71_9HYPH</name>
<keyword evidence="11 16" id="KW-0408">Iron</keyword>
<dbReference type="EC" id="1.7.5.1" evidence="2"/>
<dbReference type="NCBIfam" id="TIGR00351">
    <property type="entry name" value="narI"/>
    <property type="match status" value="1"/>
</dbReference>
<keyword evidence="4" id="KW-1003">Cell membrane</keyword>
<feature type="binding site" description="axial binding residue" evidence="16">
    <location>
        <position position="203"/>
    </location>
    <ligand>
        <name>heme b</name>
        <dbReference type="ChEBI" id="CHEBI:60344"/>
        <label>1</label>
    </ligand>
    <ligandPart>
        <name>Fe</name>
        <dbReference type="ChEBI" id="CHEBI:18248"/>
    </ligandPart>
</feature>
<dbReference type="GO" id="GO:0020037">
    <property type="term" value="F:heme binding"/>
    <property type="evidence" value="ECO:0007669"/>
    <property type="project" value="TreeGrafter"/>
</dbReference>
<dbReference type="GO" id="GO:0009325">
    <property type="term" value="C:nitrate reductase complex"/>
    <property type="evidence" value="ECO:0007669"/>
    <property type="project" value="InterPro"/>
</dbReference>
<dbReference type="GO" id="GO:0160182">
    <property type="term" value="F:nitrate reductase (quinone) activity"/>
    <property type="evidence" value="ECO:0007669"/>
    <property type="project" value="UniProtKB-EC"/>
</dbReference>
<dbReference type="Gene3D" id="1.20.950.20">
    <property type="entry name" value="Transmembrane di-heme cytochromes, Chain C"/>
    <property type="match status" value="1"/>
</dbReference>
<evidence type="ECO:0000256" key="2">
    <source>
        <dbReference type="ARBA" id="ARBA00012500"/>
    </source>
</evidence>
<feature type="binding site" description="axial binding residue" evidence="16">
    <location>
        <position position="63"/>
    </location>
    <ligand>
        <name>heme b</name>
        <dbReference type="ChEBI" id="CHEBI:60344"/>
        <label>1</label>
    </ligand>
    <ligandPart>
        <name>Fe</name>
        <dbReference type="ChEBI" id="CHEBI:18248"/>
    </ligandPart>
</feature>
<dbReference type="GO" id="GO:0046872">
    <property type="term" value="F:metal ion binding"/>
    <property type="evidence" value="ECO:0007669"/>
    <property type="project" value="UniProtKB-KW"/>
</dbReference>
<keyword evidence="5 16" id="KW-0349">Heme</keyword>
<comment type="subunit">
    <text evidence="15">Dimer of heterotrimers each composed of an alpha, a beta and a gamma chain. Alpha and beta are catalytic chains; gamma chains are involved in binding the enzyme complex to the cytoplasmic membrane.</text>
</comment>
<dbReference type="InterPro" id="IPR023234">
    <property type="entry name" value="NarG-like_domain"/>
</dbReference>
<evidence type="ECO:0000259" key="18">
    <source>
        <dbReference type="Pfam" id="PF02665"/>
    </source>
</evidence>
<evidence type="ECO:0000256" key="17">
    <source>
        <dbReference type="SAM" id="Phobius"/>
    </source>
</evidence>
<feature type="binding site" description="axial binding residue" evidence="16">
    <location>
        <position position="185"/>
    </location>
    <ligand>
        <name>heme b</name>
        <dbReference type="ChEBI" id="CHEBI:60344"/>
        <label>1</label>
    </ligand>
    <ligandPart>
        <name>Fe</name>
        <dbReference type="ChEBI" id="CHEBI:18248"/>
    </ligandPart>
</feature>
<evidence type="ECO:0000313" key="19">
    <source>
        <dbReference type="EMBL" id="POF27748.1"/>
    </source>
</evidence>
<dbReference type="GO" id="GO:0009055">
    <property type="term" value="F:electron transfer activity"/>
    <property type="evidence" value="ECO:0007669"/>
    <property type="project" value="TreeGrafter"/>
</dbReference>
<dbReference type="InterPro" id="IPR036197">
    <property type="entry name" value="NarG-like_sf"/>
</dbReference>
<dbReference type="EMBL" id="PPCN01000022">
    <property type="protein sequence ID" value="POF27748.1"/>
    <property type="molecule type" value="Genomic_DNA"/>
</dbReference>
<reference evidence="19 20" key="1">
    <citation type="submission" date="2018-01" db="EMBL/GenBank/DDBJ databases">
        <title>Genomic Encyclopedia of Archaeal and Bacterial Type Strains, Phase II (KMG-II): from individual species to whole genera.</title>
        <authorList>
            <person name="Goeker M."/>
        </authorList>
    </citation>
    <scope>NUCLEOTIDE SEQUENCE [LARGE SCALE GENOMIC DNA]</scope>
    <source>
        <strain evidence="19 20">DSM 17023</strain>
    </source>
</reference>
<dbReference type="InterPro" id="IPR051936">
    <property type="entry name" value="Heme-iron_electron_transfer"/>
</dbReference>
<evidence type="ECO:0000256" key="14">
    <source>
        <dbReference type="ARBA" id="ARBA00048294"/>
    </source>
</evidence>
<evidence type="ECO:0000256" key="6">
    <source>
        <dbReference type="ARBA" id="ARBA00022692"/>
    </source>
</evidence>
<dbReference type="SUPFAM" id="SSF103501">
    <property type="entry name" value="Respiratory nitrate reductase 1 gamma chain"/>
    <property type="match status" value="1"/>
</dbReference>
<dbReference type="AlphaFoldDB" id="A0A2S3UJ71"/>
<keyword evidence="20" id="KW-1185">Reference proteome</keyword>
<keyword evidence="12" id="KW-0534">Nitrate assimilation</keyword>
<keyword evidence="6 17" id="KW-0812">Transmembrane</keyword>